<dbReference type="Gene3D" id="3.30.565.10">
    <property type="entry name" value="Histidine kinase-like ATPase, C-terminal domain"/>
    <property type="match status" value="1"/>
</dbReference>
<dbReference type="SMART" id="SM00028">
    <property type="entry name" value="TPR"/>
    <property type="match status" value="5"/>
</dbReference>
<keyword evidence="4" id="KW-0808">Transferase</keyword>
<dbReference type="OrthoDB" id="6190788at2"/>
<organism evidence="4 5">
    <name type="scientific">Aurantibacter aestuarii</name>
    <dbReference type="NCBI Taxonomy" id="1266046"/>
    <lineage>
        <taxon>Bacteria</taxon>
        <taxon>Pseudomonadati</taxon>
        <taxon>Bacteroidota</taxon>
        <taxon>Flavobacteriia</taxon>
        <taxon>Flavobacteriales</taxon>
        <taxon>Flavobacteriaceae</taxon>
        <taxon>Aurantibacter</taxon>
    </lineage>
</organism>
<evidence type="ECO:0000256" key="2">
    <source>
        <dbReference type="SAM" id="SignalP"/>
    </source>
</evidence>
<keyword evidence="1" id="KW-0812">Transmembrane</keyword>
<dbReference type="InterPro" id="IPR050640">
    <property type="entry name" value="Bact_2-comp_sensor_kinase"/>
</dbReference>
<sequence length="719" mass="83022">MNFFRCLLFLLYCSTLCVAQNTNASKMRSSQNSYKTFTLKGEVQEEDRTPIKDVEILVNGGTYTKTNALGEFRLQVKQGDQITITSDYFDTIYYTVDTDDRLTVKVTESRFNNTPQLLQEKANAFETSIDSALFYKSVSIEKSIQFITESINHSSSTKQNAEAFELLGDVYAEWNQFDLAITNYKISINNKDVVDVQLKLAAAYHKNKSNENALKVYDKLAENNLNNYQNISLDEGKADVYFETSKTKEALNLYKKALKKAEEFKIQEKITDLNSKIGDVYAKMGAKDIAKTYYNTALGLAGQQNETREIEEKEKVANFENATQDYNKEIEIRKSVVETVEKNKKNFYLPNESALTPQKQNYKIGNAYYLQKNYTEAVPYLEKSIQQADETEDLVVKKDATKKLSEVYSASKNYNKALETYKDYTSLVEDLYRKKEQEISQAARFAKNLAEKQSRIQSLETDRQLSISQINLSKERNKRQQFYIYALIGGLFLVLLLAYLMFKYIKQQRLSNNLLALKSLRSQMNPHFIFNALNSVNSFIAVNDERTANKYLSDFSKLMRAVLENSEEDFIPLEKEIELIKLYTQLEHFRFQDKFEYTIDIDAELQVSDYEIPPMLLQPYIENAVWHGLRYKSEKGYLKINIEEDKPQNLKITITDNGIGREESKALKTNHQKKHNSKGLGNIQKRVDILNTMYKNKISVQVVNNPVETGTQVVVLIKK</sequence>
<feature type="transmembrane region" description="Helical" evidence="1">
    <location>
        <begin position="482"/>
        <end position="502"/>
    </location>
</feature>
<name>A0A2T1NFJ1_9FLAO</name>
<evidence type="ECO:0000259" key="3">
    <source>
        <dbReference type="Pfam" id="PF06580"/>
    </source>
</evidence>
<keyword evidence="5" id="KW-1185">Reference proteome</keyword>
<dbReference type="InterPro" id="IPR010559">
    <property type="entry name" value="Sig_transdc_His_kin_internal"/>
</dbReference>
<dbReference type="Pfam" id="PF13181">
    <property type="entry name" value="TPR_8"/>
    <property type="match status" value="1"/>
</dbReference>
<gene>
    <name evidence="4" type="ORF">C7H52_00055</name>
</gene>
<feature type="chain" id="PRO_5015647269" evidence="2">
    <location>
        <begin position="20"/>
        <end position="719"/>
    </location>
</feature>
<evidence type="ECO:0000313" key="5">
    <source>
        <dbReference type="Proteomes" id="UP000238426"/>
    </source>
</evidence>
<dbReference type="GO" id="GO:0000155">
    <property type="term" value="F:phosphorelay sensor kinase activity"/>
    <property type="evidence" value="ECO:0007669"/>
    <property type="project" value="InterPro"/>
</dbReference>
<evidence type="ECO:0000313" key="4">
    <source>
        <dbReference type="EMBL" id="PSG91544.1"/>
    </source>
</evidence>
<dbReference type="AlphaFoldDB" id="A0A2T1NFJ1"/>
<dbReference type="InterPro" id="IPR008969">
    <property type="entry name" value="CarboxyPept-like_regulatory"/>
</dbReference>
<dbReference type="Proteomes" id="UP000238426">
    <property type="component" value="Unassembled WGS sequence"/>
</dbReference>
<dbReference type="SUPFAM" id="SSF55874">
    <property type="entry name" value="ATPase domain of HSP90 chaperone/DNA topoisomerase II/histidine kinase"/>
    <property type="match status" value="1"/>
</dbReference>
<dbReference type="GO" id="GO:0016020">
    <property type="term" value="C:membrane"/>
    <property type="evidence" value="ECO:0007669"/>
    <property type="project" value="InterPro"/>
</dbReference>
<keyword evidence="1" id="KW-0472">Membrane</keyword>
<feature type="signal peptide" evidence="2">
    <location>
        <begin position="1"/>
        <end position="19"/>
    </location>
</feature>
<dbReference type="Pfam" id="PF06580">
    <property type="entry name" value="His_kinase"/>
    <property type="match status" value="1"/>
</dbReference>
<dbReference type="PANTHER" id="PTHR34220:SF7">
    <property type="entry name" value="SENSOR HISTIDINE KINASE YPDA"/>
    <property type="match status" value="1"/>
</dbReference>
<dbReference type="PANTHER" id="PTHR34220">
    <property type="entry name" value="SENSOR HISTIDINE KINASE YPDA"/>
    <property type="match status" value="1"/>
</dbReference>
<evidence type="ECO:0000256" key="1">
    <source>
        <dbReference type="SAM" id="Phobius"/>
    </source>
</evidence>
<proteinExistence type="predicted"/>
<feature type="domain" description="Signal transduction histidine kinase internal region" evidence="3">
    <location>
        <begin position="517"/>
        <end position="595"/>
    </location>
</feature>
<keyword evidence="4" id="KW-0418">Kinase</keyword>
<comment type="caution">
    <text evidence="4">The sequence shown here is derived from an EMBL/GenBank/DDBJ whole genome shotgun (WGS) entry which is preliminary data.</text>
</comment>
<dbReference type="Pfam" id="PF13424">
    <property type="entry name" value="TPR_12"/>
    <property type="match status" value="1"/>
</dbReference>
<dbReference type="EMBL" id="PXOQ01000006">
    <property type="protein sequence ID" value="PSG91544.1"/>
    <property type="molecule type" value="Genomic_DNA"/>
</dbReference>
<dbReference type="InterPro" id="IPR019734">
    <property type="entry name" value="TPR_rpt"/>
</dbReference>
<dbReference type="InterPro" id="IPR036890">
    <property type="entry name" value="HATPase_C_sf"/>
</dbReference>
<dbReference type="SUPFAM" id="SSF48452">
    <property type="entry name" value="TPR-like"/>
    <property type="match status" value="1"/>
</dbReference>
<protein>
    <submittedName>
        <fullName evidence="4">Sensor histidine kinase</fullName>
    </submittedName>
</protein>
<dbReference type="InterPro" id="IPR011990">
    <property type="entry name" value="TPR-like_helical_dom_sf"/>
</dbReference>
<dbReference type="SUPFAM" id="SSF49464">
    <property type="entry name" value="Carboxypeptidase regulatory domain-like"/>
    <property type="match status" value="1"/>
</dbReference>
<keyword evidence="1" id="KW-1133">Transmembrane helix</keyword>
<accession>A0A2T1NFJ1</accession>
<reference evidence="4 5" key="1">
    <citation type="submission" date="2018-03" db="EMBL/GenBank/DDBJ databases">
        <title>Mesoflavibacter sp. HG37 and Mesoflavibacter sp. HG96 sp.nov., two marine bacteria isolated from seawater of Western Pacific Ocean.</title>
        <authorList>
            <person name="Cheng H."/>
            <person name="Wu Y.-H."/>
            <person name="Guo L.-L."/>
            <person name="Xu X.-W."/>
        </authorList>
    </citation>
    <scope>NUCLEOTIDE SEQUENCE [LARGE SCALE GENOMIC DNA]</scope>
    <source>
        <strain evidence="4 5">KCTC 32269</strain>
    </source>
</reference>
<dbReference type="Gene3D" id="1.25.40.10">
    <property type="entry name" value="Tetratricopeptide repeat domain"/>
    <property type="match status" value="3"/>
</dbReference>
<keyword evidence="2" id="KW-0732">Signal</keyword>